<evidence type="ECO:0000313" key="1">
    <source>
        <dbReference type="EMBL" id="ELU42368.1"/>
    </source>
</evidence>
<keyword evidence="2" id="KW-1185">Reference proteome</keyword>
<dbReference type="Proteomes" id="UP000011668">
    <property type="component" value="Unassembled WGS sequence"/>
</dbReference>
<name>L8X026_THACA</name>
<dbReference type="HOGENOM" id="CLU_2832948_0_0_1"/>
<dbReference type="EMBL" id="AFRT01000847">
    <property type="protein sequence ID" value="ELU42368.1"/>
    <property type="molecule type" value="Genomic_DNA"/>
</dbReference>
<reference evidence="1 2" key="1">
    <citation type="journal article" date="2013" name="Nat. Commun.">
        <title>The evolution and pathogenic mechanisms of the rice sheath blight pathogen.</title>
        <authorList>
            <person name="Zheng A."/>
            <person name="Lin R."/>
            <person name="Xu L."/>
            <person name="Qin P."/>
            <person name="Tang C."/>
            <person name="Ai P."/>
            <person name="Zhang D."/>
            <person name="Liu Y."/>
            <person name="Sun Z."/>
            <person name="Feng H."/>
            <person name="Wang Y."/>
            <person name="Chen Y."/>
            <person name="Liang X."/>
            <person name="Fu R."/>
            <person name="Li Q."/>
            <person name="Zhang J."/>
            <person name="Yu X."/>
            <person name="Xie Z."/>
            <person name="Ding L."/>
            <person name="Guan P."/>
            <person name="Tang J."/>
            <person name="Liang Y."/>
            <person name="Wang S."/>
            <person name="Deng Q."/>
            <person name="Li S."/>
            <person name="Zhu J."/>
            <person name="Wang L."/>
            <person name="Liu H."/>
            <person name="Li P."/>
        </authorList>
    </citation>
    <scope>NUCLEOTIDE SEQUENCE [LARGE SCALE GENOMIC DNA]</scope>
    <source>
        <strain evidence="2">AG-1 IA</strain>
    </source>
</reference>
<comment type="caution">
    <text evidence="1">The sequence shown here is derived from an EMBL/GenBank/DDBJ whole genome shotgun (WGS) entry which is preliminary data.</text>
</comment>
<evidence type="ECO:0000313" key="2">
    <source>
        <dbReference type="Proteomes" id="UP000011668"/>
    </source>
</evidence>
<sequence>MITTGRGTWLCSPSRKDSLIDHLTFPLSMPLRYTPDDTLKQYNTIPSTRCELQNNKIGAGPSPFVL</sequence>
<gene>
    <name evidence="1" type="ORF">AG1IA_03603</name>
</gene>
<protein>
    <submittedName>
        <fullName evidence="1">Uncharacterized protein</fullName>
    </submittedName>
</protein>
<dbReference type="AlphaFoldDB" id="L8X026"/>
<organism evidence="1 2">
    <name type="scientific">Thanatephorus cucumeris (strain AG1-IA)</name>
    <name type="common">Rice sheath blight fungus</name>
    <name type="synonym">Rhizoctonia solani</name>
    <dbReference type="NCBI Taxonomy" id="983506"/>
    <lineage>
        <taxon>Eukaryota</taxon>
        <taxon>Fungi</taxon>
        <taxon>Dikarya</taxon>
        <taxon>Basidiomycota</taxon>
        <taxon>Agaricomycotina</taxon>
        <taxon>Agaricomycetes</taxon>
        <taxon>Cantharellales</taxon>
        <taxon>Ceratobasidiaceae</taxon>
        <taxon>Rhizoctonia</taxon>
        <taxon>Rhizoctonia solani AG-1</taxon>
    </lineage>
</organism>
<accession>L8X026</accession>
<proteinExistence type="predicted"/>